<dbReference type="Gene3D" id="2.20.230.10">
    <property type="entry name" value="Resuscitation-promoting factor rpfb"/>
    <property type="match status" value="1"/>
</dbReference>
<protein>
    <submittedName>
        <fullName evidence="5">Ubiquitin-like domain-containing protein</fullName>
    </submittedName>
</protein>
<name>A0AB39HRC5_9BACI</name>
<organism evidence="5">
    <name type="scientific">Ornithinibacillus sp. 4-3</name>
    <dbReference type="NCBI Taxonomy" id="3231488"/>
    <lineage>
        <taxon>Bacteria</taxon>
        <taxon>Bacillati</taxon>
        <taxon>Bacillota</taxon>
        <taxon>Bacilli</taxon>
        <taxon>Bacillales</taxon>
        <taxon>Bacillaceae</taxon>
        <taxon>Ornithinibacillus</taxon>
    </lineage>
</organism>
<keyword evidence="3" id="KW-0812">Transmembrane</keyword>
<feature type="region of interest" description="Disordered" evidence="2">
    <location>
        <begin position="213"/>
        <end position="244"/>
    </location>
</feature>
<dbReference type="GO" id="GO:0009254">
    <property type="term" value="P:peptidoglycan turnover"/>
    <property type="evidence" value="ECO:0007669"/>
    <property type="project" value="InterPro"/>
</dbReference>
<feature type="compositionally biased region" description="Low complexity" evidence="2">
    <location>
        <begin position="302"/>
        <end position="325"/>
    </location>
</feature>
<accession>A0AB39HRC5</accession>
<dbReference type="InterPro" id="IPR011098">
    <property type="entry name" value="G5_dom"/>
</dbReference>
<dbReference type="CDD" id="cd22786">
    <property type="entry name" value="DPBB_YuiC-like"/>
    <property type="match status" value="1"/>
</dbReference>
<sequence length="419" mass="45764">MISMIKNLPTRVKKVIIPGVSSAILFVLVAFLIVETMSVEVAVAENGEKKVVKTHADTVKELFEELGIHVDEHDVVSYDLDASLTDGMNIDVIEAKKIIVNINGEKEEYFTTFETMEQFMEEQNLKFTEHDYVSLTPDVEIEEGLRLTVKTAYQVAVEDAGEEAEVWTTGGTVEQILEDNDIELNEFDKTEPSLDEEIDNGDAITITRVEKEQEEAEERIPFQVEKKEDSSLQQGTEQVVQEGTEGKLVKTIEVTYENGEETNREVIGEEVVEESQNKVIAVGTKKPEEPKQASTSNTAKVAPKASNSTSASSSSNNSSTPSGGKEMTVEATAYTADCNGCSGISATGINLKENRNMKVIAVDPNVIPLGKKVWVEGYGTAIAGDTGGAIKGNKIDLHMPSKDAAYSFGRKSVKIKVLD</sequence>
<dbReference type="PANTHER" id="PTHR39160:SF4">
    <property type="entry name" value="RESUSCITATION-PROMOTING FACTOR RPFB"/>
    <property type="match status" value="1"/>
</dbReference>
<dbReference type="Gene3D" id="2.40.40.10">
    <property type="entry name" value="RlpA-like domain"/>
    <property type="match status" value="1"/>
</dbReference>
<feature type="compositionally biased region" description="Basic and acidic residues" evidence="2">
    <location>
        <begin position="218"/>
        <end position="230"/>
    </location>
</feature>
<feature type="compositionally biased region" description="Polar residues" evidence="2">
    <location>
        <begin position="231"/>
        <end position="241"/>
    </location>
</feature>
<evidence type="ECO:0000313" key="5">
    <source>
        <dbReference type="EMBL" id="XDK32855.1"/>
    </source>
</evidence>
<dbReference type="PROSITE" id="PS51109">
    <property type="entry name" value="G5"/>
    <property type="match status" value="1"/>
</dbReference>
<dbReference type="SUPFAM" id="SSF50685">
    <property type="entry name" value="Barwin-like endoglucanases"/>
    <property type="match status" value="1"/>
</dbReference>
<dbReference type="PANTHER" id="PTHR39160">
    <property type="entry name" value="CELL WALL-BINDING PROTEIN YOCH"/>
    <property type="match status" value="1"/>
</dbReference>
<dbReference type="InterPro" id="IPR036908">
    <property type="entry name" value="RlpA-like_sf"/>
</dbReference>
<keyword evidence="3" id="KW-0472">Membrane</keyword>
<reference evidence="5" key="1">
    <citation type="submission" date="2024-07" db="EMBL/GenBank/DDBJ databases">
        <title>Halotolerant mesophilic bacterium Ornithinibacillus sp. 4-3, sp. nov., isolated from soil.</title>
        <authorList>
            <person name="Sidarenka A.V."/>
            <person name="Guliayeva D.E."/>
            <person name="Leanovich S.I."/>
            <person name="Hileuskaya K.S."/>
            <person name="Akhremchuk A.E."/>
            <person name="Sikolenko M.A."/>
            <person name="Valentovich L.N."/>
        </authorList>
    </citation>
    <scope>NUCLEOTIDE SEQUENCE</scope>
    <source>
        <strain evidence="5">4-3</strain>
    </source>
</reference>
<feature type="region of interest" description="Disordered" evidence="2">
    <location>
        <begin position="278"/>
        <end position="326"/>
    </location>
</feature>
<evidence type="ECO:0000256" key="3">
    <source>
        <dbReference type="SAM" id="Phobius"/>
    </source>
</evidence>
<dbReference type="GO" id="GO:0004553">
    <property type="term" value="F:hydrolase activity, hydrolyzing O-glycosyl compounds"/>
    <property type="evidence" value="ECO:0007669"/>
    <property type="project" value="InterPro"/>
</dbReference>
<keyword evidence="1" id="KW-0732">Signal</keyword>
<dbReference type="GO" id="GO:0019867">
    <property type="term" value="C:outer membrane"/>
    <property type="evidence" value="ECO:0007669"/>
    <property type="project" value="InterPro"/>
</dbReference>
<dbReference type="Pfam" id="PF07501">
    <property type="entry name" value="G5"/>
    <property type="match status" value="1"/>
</dbReference>
<gene>
    <name evidence="5" type="ORF">AB4Y30_00235</name>
</gene>
<dbReference type="InterPro" id="IPR010611">
    <property type="entry name" value="3D_dom"/>
</dbReference>
<dbReference type="EMBL" id="CP162599">
    <property type="protein sequence ID" value="XDK32855.1"/>
    <property type="molecule type" value="Genomic_DNA"/>
</dbReference>
<evidence type="ECO:0000256" key="1">
    <source>
        <dbReference type="ARBA" id="ARBA00022729"/>
    </source>
</evidence>
<dbReference type="Pfam" id="PF06725">
    <property type="entry name" value="3D"/>
    <property type="match status" value="1"/>
</dbReference>
<dbReference type="AlphaFoldDB" id="A0AB39HRC5"/>
<dbReference type="Pfam" id="PF03990">
    <property type="entry name" value="DUF348"/>
    <property type="match status" value="3"/>
</dbReference>
<proteinExistence type="predicted"/>
<feature type="domain" description="G5" evidence="4">
    <location>
        <begin position="206"/>
        <end position="286"/>
    </location>
</feature>
<evidence type="ECO:0000256" key="2">
    <source>
        <dbReference type="SAM" id="MobiDB-lite"/>
    </source>
</evidence>
<evidence type="ECO:0000259" key="4">
    <source>
        <dbReference type="PROSITE" id="PS51109"/>
    </source>
</evidence>
<keyword evidence="3" id="KW-1133">Transmembrane helix</keyword>
<feature type="transmembrane region" description="Helical" evidence="3">
    <location>
        <begin position="12"/>
        <end position="34"/>
    </location>
</feature>
<dbReference type="InterPro" id="IPR007137">
    <property type="entry name" value="DUF348"/>
</dbReference>
<dbReference type="InterPro" id="IPR051933">
    <property type="entry name" value="Resuscitation_pf_RpfB"/>
</dbReference>
<dbReference type="RefSeq" id="WP_368653542.1">
    <property type="nucleotide sequence ID" value="NZ_CP162599.1"/>
</dbReference>
<dbReference type="SMART" id="SM01208">
    <property type="entry name" value="G5"/>
    <property type="match status" value="1"/>
</dbReference>